<name>A0A7R9KJB7_9ACAR</name>
<dbReference type="InterPro" id="IPR001254">
    <property type="entry name" value="Trypsin_dom"/>
</dbReference>
<evidence type="ECO:0000256" key="2">
    <source>
        <dbReference type="ARBA" id="ARBA00024195"/>
    </source>
</evidence>
<dbReference type="PANTHER" id="PTHR24256">
    <property type="entry name" value="TRYPTASE-RELATED"/>
    <property type="match status" value="1"/>
</dbReference>
<dbReference type="InterPro" id="IPR001314">
    <property type="entry name" value="Peptidase_S1A"/>
</dbReference>
<reference evidence="4" key="1">
    <citation type="submission" date="2020-11" db="EMBL/GenBank/DDBJ databases">
        <authorList>
            <person name="Tran Van P."/>
        </authorList>
    </citation>
    <scope>NUCLEOTIDE SEQUENCE</scope>
</reference>
<dbReference type="AlphaFoldDB" id="A0A7R9KJB7"/>
<accession>A0A7R9KJB7</accession>
<dbReference type="Pfam" id="PF00089">
    <property type="entry name" value="Trypsin"/>
    <property type="match status" value="3"/>
</dbReference>
<organism evidence="4">
    <name type="scientific">Medioppia subpectinata</name>
    <dbReference type="NCBI Taxonomy" id="1979941"/>
    <lineage>
        <taxon>Eukaryota</taxon>
        <taxon>Metazoa</taxon>
        <taxon>Ecdysozoa</taxon>
        <taxon>Arthropoda</taxon>
        <taxon>Chelicerata</taxon>
        <taxon>Arachnida</taxon>
        <taxon>Acari</taxon>
        <taxon>Acariformes</taxon>
        <taxon>Sarcoptiformes</taxon>
        <taxon>Oribatida</taxon>
        <taxon>Brachypylina</taxon>
        <taxon>Oppioidea</taxon>
        <taxon>Oppiidae</taxon>
        <taxon>Medioppia</taxon>
    </lineage>
</organism>
<dbReference type="InterPro" id="IPR009003">
    <property type="entry name" value="Peptidase_S1_PA"/>
</dbReference>
<dbReference type="InterPro" id="IPR051487">
    <property type="entry name" value="Ser/Thr_Proteases_Immune/Dev"/>
</dbReference>
<evidence type="ECO:0000256" key="1">
    <source>
        <dbReference type="ARBA" id="ARBA00023157"/>
    </source>
</evidence>
<feature type="domain" description="Peptidase S1" evidence="3">
    <location>
        <begin position="694"/>
        <end position="840"/>
    </location>
</feature>
<evidence type="ECO:0000313" key="5">
    <source>
        <dbReference type="Proteomes" id="UP000759131"/>
    </source>
</evidence>
<proteinExistence type="inferred from homology"/>
<dbReference type="InterPro" id="IPR043504">
    <property type="entry name" value="Peptidase_S1_PA_chymotrypsin"/>
</dbReference>
<dbReference type="Proteomes" id="UP000759131">
    <property type="component" value="Unassembled WGS sequence"/>
</dbReference>
<dbReference type="PRINTS" id="PR00722">
    <property type="entry name" value="CHYMOTRYPSIN"/>
</dbReference>
<keyword evidence="5" id="KW-1185">Reference proteome</keyword>
<dbReference type="PROSITE" id="PS50240">
    <property type="entry name" value="TRYPSIN_DOM"/>
    <property type="match status" value="3"/>
</dbReference>
<protein>
    <recommendedName>
        <fullName evidence="3">Peptidase S1 domain-containing protein</fullName>
    </recommendedName>
</protein>
<feature type="domain" description="Peptidase S1" evidence="3">
    <location>
        <begin position="127"/>
        <end position="360"/>
    </location>
</feature>
<dbReference type="OrthoDB" id="6380398at2759"/>
<dbReference type="Gene3D" id="2.40.10.10">
    <property type="entry name" value="Trypsin-like serine proteases"/>
    <property type="match status" value="3"/>
</dbReference>
<dbReference type="SUPFAM" id="SSF50494">
    <property type="entry name" value="Trypsin-like serine proteases"/>
    <property type="match status" value="3"/>
</dbReference>
<dbReference type="EMBL" id="OC855865">
    <property type="protein sequence ID" value="CAD7622800.1"/>
    <property type="molecule type" value="Genomic_DNA"/>
</dbReference>
<evidence type="ECO:0000313" key="4">
    <source>
        <dbReference type="EMBL" id="CAD7622800.1"/>
    </source>
</evidence>
<keyword evidence="1" id="KW-1015">Disulfide bond</keyword>
<gene>
    <name evidence="4" type="ORF">OSB1V03_LOCUS3263</name>
</gene>
<evidence type="ECO:0000259" key="3">
    <source>
        <dbReference type="PROSITE" id="PS50240"/>
    </source>
</evidence>
<feature type="domain" description="Peptidase S1" evidence="3">
    <location>
        <begin position="418"/>
        <end position="698"/>
    </location>
</feature>
<dbReference type="SMART" id="SM00020">
    <property type="entry name" value="Tryp_SPc"/>
    <property type="match status" value="3"/>
</dbReference>
<dbReference type="GO" id="GO:0004252">
    <property type="term" value="F:serine-type endopeptidase activity"/>
    <property type="evidence" value="ECO:0007669"/>
    <property type="project" value="InterPro"/>
</dbReference>
<sequence length="840" mass="92885">MLNLATDCMADRAGDKAPIGPINAGISINSEPQKPIVISSPEVQYLKPVGTFNTIKTNTSNTLLKRMINTSYYQPYNNYHDNNWLNNHPNGTINYAPYFHLGKISVSTGGSGSMSGPDCGLAREEFIVNGESAADGSQPWMAAIYYNDHHKGSAVIVNKWSLITAAHIFKNVNRDIEGYVIKVGSNNRHDGKAYQLSKIIMHPSYNFYTEWETDIAMIKVREQIEMNPATQPVCLPTTPFEEPLNGSVIVPGWGYPNFKTKTSSDDLQVIQLDLYPIEKCAQKWQHTYKLYRSQLCTFNLNKDACLADSGGPAIQYMKGRATIVGIVSYGYECADNKHPAITCNTIKIITSNTLLKRTLNSSYYHLHNIDHDESEAENHHTGATNYAPYFHLGKISVSTSESVSISGPDCGLAREDFIVNGESAADGSQPWMAVVYHDDTHMGSAAIVNQWWLITAAHVFDNPYPHDGYVIRVGSNNRYHGQAYKLSEIYMHPKYNKTGYLEQDIAMIKVRTPIELNPLTQPVCLPTTPFEEPLNGSVTVPGWGYPGDKIRISSVDLQVVQLDLYPIEKCAQKYKHQGAKLYRSQLCTFNLNKDACQADSGGPAIQYIKGKGTIVGIVSYGDGCADNEHPGWIQIGVENHNAGATNYAPYFHLGKISVSTGGSGSISGPDCGLAREDFIVNGESAADGSQPWMAAVYHNDHHLGSAAIVNQWWLISAAHVFNTPYSHEGYVIRVGSNNRYHGKGYKLSEINNHPKFNVTGDIENDIAMIKVRTPIELNPITQPVCLPTTPFEEPLNGSVTVPGWGYPSDNIRNSPVDLQVIQLDLYPIEKLILVVQQFNI</sequence>
<comment type="similarity">
    <text evidence="2">Belongs to the peptidase S1 family. CLIP subfamily.</text>
</comment>
<dbReference type="CDD" id="cd00190">
    <property type="entry name" value="Tryp_SPc"/>
    <property type="match status" value="2"/>
</dbReference>
<dbReference type="EMBL" id="CAJPIZ010001290">
    <property type="protein sequence ID" value="CAG2103230.1"/>
    <property type="molecule type" value="Genomic_DNA"/>
</dbReference>
<dbReference type="GO" id="GO:0006508">
    <property type="term" value="P:proteolysis"/>
    <property type="evidence" value="ECO:0007669"/>
    <property type="project" value="InterPro"/>
</dbReference>